<dbReference type="CDD" id="cd02440">
    <property type="entry name" value="AdoMet_MTases"/>
    <property type="match status" value="1"/>
</dbReference>
<dbReference type="GO" id="GO:0008170">
    <property type="term" value="F:N-methyltransferase activity"/>
    <property type="evidence" value="ECO:0007669"/>
    <property type="project" value="InterPro"/>
</dbReference>
<evidence type="ECO:0000313" key="4">
    <source>
        <dbReference type="EMBL" id="KKL04612.1"/>
    </source>
</evidence>
<gene>
    <name evidence="4" type="ORF">LCGC14_2614310</name>
</gene>
<organism evidence="4">
    <name type="scientific">marine sediment metagenome</name>
    <dbReference type="NCBI Taxonomy" id="412755"/>
    <lineage>
        <taxon>unclassified sequences</taxon>
        <taxon>metagenomes</taxon>
        <taxon>ecological metagenomes</taxon>
    </lineage>
</organism>
<dbReference type="Pfam" id="PF01555">
    <property type="entry name" value="N6_N4_Mtase"/>
    <property type="match status" value="1"/>
</dbReference>
<dbReference type="InterPro" id="IPR002941">
    <property type="entry name" value="DNA_methylase_N4/N6"/>
</dbReference>
<sequence length="379" mass="42995">MKFRPCQPPTWYGGTPKVHPFAADVPRPSRQEETDIWADIRENGLYEAITIYQDAILDGLTRYEGCRAGSREPRFEELIGTDDETAKFVFGKAVLKRHLSEGQKADLWAGIAACLAQRVHMSEEACRQVLAPRMPTARRYIECEVDPDLRAEVKSRRRSYQWALVEQDRRTAQQDASSRAAHDPLPDGFEIIEADALDFLPTMAPSSFDVVFTDPDFDRLDHFEKTAMHAARLLVPSGVLVLYVPLLTRHKIIDAARRYGFEPKWEWTIRRKEGRARRFDSVGFPRYYTVTDKVLVLATGPQPRIYMNTTADEIDEGDDVDTLLHPFAKSTVNAEYILSRLCPSSGKVLDPFCGSGTVLVAARRLGMRAVGIELERRYA</sequence>
<dbReference type="EMBL" id="LAZR01044452">
    <property type="protein sequence ID" value="KKL04612.1"/>
    <property type="molecule type" value="Genomic_DNA"/>
</dbReference>
<dbReference type="GO" id="GO:0003677">
    <property type="term" value="F:DNA binding"/>
    <property type="evidence" value="ECO:0007669"/>
    <property type="project" value="InterPro"/>
</dbReference>
<dbReference type="InterPro" id="IPR001091">
    <property type="entry name" value="RM_Methyltransferase"/>
</dbReference>
<keyword evidence="2" id="KW-0808">Transferase</keyword>
<proteinExistence type="predicted"/>
<dbReference type="Gene3D" id="3.40.50.150">
    <property type="entry name" value="Vaccinia Virus protein VP39"/>
    <property type="match status" value="1"/>
</dbReference>
<dbReference type="SUPFAM" id="SSF53335">
    <property type="entry name" value="S-adenosyl-L-methionine-dependent methyltransferases"/>
    <property type="match status" value="1"/>
</dbReference>
<protein>
    <recommendedName>
        <fullName evidence="3">DNA methylase N-4/N-6 domain-containing protein</fullName>
    </recommendedName>
</protein>
<feature type="domain" description="DNA methylase N-4/N-6" evidence="3">
    <location>
        <begin position="323"/>
        <end position="378"/>
    </location>
</feature>
<evidence type="ECO:0000256" key="1">
    <source>
        <dbReference type="ARBA" id="ARBA00022603"/>
    </source>
</evidence>
<evidence type="ECO:0000259" key="3">
    <source>
        <dbReference type="Pfam" id="PF01555"/>
    </source>
</evidence>
<dbReference type="InterPro" id="IPR029063">
    <property type="entry name" value="SAM-dependent_MTases_sf"/>
</dbReference>
<evidence type="ECO:0000256" key="2">
    <source>
        <dbReference type="ARBA" id="ARBA00022679"/>
    </source>
</evidence>
<name>A0A0F9ASL6_9ZZZZ</name>
<feature type="non-terminal residue" evidence="4">
    <location>
        <position position="379"/>
    </location>
</feature>
<dbReference type="AlphaFoldDB" id="A0A0F9ASL6"/>
<comment type="caution">
    <text evidence="4">The sequence shown here is derived from an EMBL/GenBank/DDBJ whole genome shotgun (WGS) entry which is preliminary data.</text>
</comment>
<reference evidence="4" key="1">
    <citation type="journal article" date="2015" name="Nature">
        <title>Complex archaea that bridge the gap between prokaryotes and eukaryotes.</title>
        <authorList>
            <person name="Spang A."/>
            <person name="Saw J.H."/>
            <person name="Jorgensen S.L."/>
            <person name="Zaremba-Niedzwiedzka K."/>
            <person name="Martijn J."/>
            <person name="Lind A.E."/>
            <person name="van Eijk R."/>
            <person name="Schleper C."/>
            <person name="Guy L."/>
            <person name="Ettema T.J."/>
        </authorList>
    </citation>
    <scope>NUCLEOTIDE SEQUENCE</scope>
</reference>
<accession>A0A0F9ASL6</accession>
<dbReference type="PRINTS" id="PR00508">
    <property type="entry name" value="S21N4MTFRASE"/>
</dbReference>
<dbReference type="GO" id="GO:0032259">
    <property type="term" value="P:methylation"/>
    <property type="evidence" value="ECO:0007669"/>
    <property type="project" value="UniProtKB-KW"/>
</dbReference>
<keyword evidence="1" id="KW-0489">Methyltransferase</keyword>